<evidence type="ECO:0008006" key="4">
    <source>
        <dbReference type="Google" id="ProtNLM"/>
    </source>
</evidence>
<evidence type="ECO:0000313" key="3">
    <source>
        <dbReference type="Proteomes" id="UP000004892"/>
    </source>
</evidence>
<dbReference type="Gene3D" id="3.40.390.70">
    <property type="match status" value="1"/>
</dbReference>
<dbReference type="SUPFAM" id="SSF55486">
    <property type="entry name" value="Metalloproteases ('zincins'), catalytic domain"/>
    <property type="match status" value="1"/>
</dbReference>
<feature type="signal peptide" evidence="1">
    <location>
        <begin position="1"/>
        <end position="20"/>
    </location>
</feature>
<dbReference type="PROSITE" id="PS51257">
    <property type="entry name" value="PROKAR_LIPOPROTEIN"/>
    <property type="match status" value="1"/>
</dbReference>
<dbReference type="STRING" id="742817.HMPREF9449_00168"/>
<proteinExistence type="predicted"/>
<evidence type="ECO:0000313" key="2">
    <source>
        <dbReference type="EMBL" id="EHP51166.1"/>
    </source>
</evidence>
<protein>
    <recommendedName>
        <fullName evidence="4">Substrate import-associated zinc metallohydrolase lipoprotein</fullName>
    </recommendedName>
</protein>
<reference evidence="2 3" key="1">
    <citation type="submission" date="2012-01" db="EMBL/GenBank/DDBJ databases">
        <title>The Genome Sequence of Odoribacter laneus YIT 12061.</title>
        <authorList>
            <consortium name="The Broad Institute Genome Sequencing Platform"/>
            <person name="Earl A."/>
            <person name="Ward D."/>
            <person name="Feldgarden M."/>
            <person name="Gevers D."/>
            <person name="Morotomi M."/>
            <person name="Young S.K."/>
            <person name="Zeng Q."/>
            <person name="Gargeya S."/>
            <person name="Fitzgerald M."/>
            <person name="Haas B."/>
            <person name="Abouelleil A."/>
            <person name="Alvarado L."/>
            <person name="Arachchi H.M."/>
            <person name="Berlin A."/>
            <person name="Chapman S.B."/>
            <person name="Gearin G."/>
            <person name="Goldberg J."/>
            <person name="Griggs A."/>
            <person name="Gujja S."/>
            <person name="Hansen M."/>
            <person name="Heiman D."/>
            <person name="Howarth C."/>
            <person name="Larimer J."/>
            <person name="Lui A."/>
            <person name="MacDonald P.J.P."/>
            <person name="McCowen C."/>
            <person name="Montmayeur A."/>
            <person name="Murphy C."/>
            <person name="Neiman D."/>
            <person name="Pearson M."/>
            <person name="Priest M."/>
            <person name="Roberts A."/>
            <person name="Saif S."/>
            <person name="Shea T."/>
            <person name="Sisk P."/>
            <person name="Stolte C."/>
            <person name="Sykes S."/>
            <person name="Wortman J."/>
            <person name="Nusbaum C."/>
            <person name="Birren B."/>
        </authorList>
    </citation>
    <scope>NUCLEOTIDE SEQUENCE [LARGE SCALE GENOMIC DNA]</scope>
    <source>
        <strain evidence="2 3">YIT 12061</strain>
    </source>
</reference>
<dbReference type="EMBL" id="ADMC01000001">
    <property type="protein sequence ID" value="EHP51166.1"/>
    <property type="molecule type" value="Genomic_DNA"/>
</dbReference>
<dbReference type="NCBIfam" id="TIGR04549">
    <property type="entry name" value="LP_HExxH_w_tonB"/>
    <property type="match status" value="1"/>
</dbReference>
<dbReference type="PATRIC" id="fig|742817.3.peg.174"/>
<organism evidence="2 3">
    <name type="scientific">Odoribacter laneus YIT 12061</name>
    <dbReference type="NCBI Taxonomy" id="742817"/>
    <lineage>
        <taxon>Bacteria</taxon>
        <taxon>Pseudomonadati</taxon>
        <taxon>Bacteroidota</taxon>
        <taxon>Bacteroidia</taxon>
        <taxon>Bacteroidales</taxon>
        <taxon>Odoribacteraceae</taxon>
        <taxon>Odoribacter</taxon>
    </lineage>
</organism>
<dbReference type="GeneID" id="98067834"/>
<feature type="chain" id="PRO_5003549970" description="Substrate import-associated zinc metallohydrolase lipoprotein" evidence="1">
    <location>
        <begin position="21"/>
        <end position="291"/>
    </location>
</feature>
<accession>H1DCW1</accession>
<sequence length="291" mass="33942">MKTIVSYSLLLFFLSFFSTGCSEDKPEGTIFDPSDIKRNQFDLWLLDHYVNNYNIDLKYRIEDMEIDQSYNLVPATMDNSIKLAKLIKHLWLESYDEIAGIDFMRTYVPKVIHLIGSPAINAEQQTEVLGTAEGGLMVTLYKVNELNLNSIDSLNYYYFKTMHHEFAHILHQTKNYPKDFDKISTSDYSPSGWMNRKEEEALQMGFVSPYASSEPQEDFVEVIAIYLTHSNAYWEELLEKAGTEGSTIIQKKFTIVRNWLRTSWNIDIDKLRSTVERRSKEIQNLDYSLDQ</sequence>
<dbReference type="HOGENOM" id="CLU_048099_0_0_10"/>
<dbReference type="Proteomes" id="UP000004892">
    <property type="component" value="Unassembled WGS sequence"/>
</dbReference>
<keyword evidence="1" id="KW-0732">Signal</keyword>
<dbReference type="RefSeq" id="WP_009135322.1">
    <property type="nucleotide sequence ID" value="NZ_JH594596.1"/>
</dbReference>
<comment type="caution">
    <text evidence="2">The sequence shown here is derived from an EMBL/GenBank/DDBJ whole genome shotgun (WGS) entry which is preliminary data.</text>
</comment>
<keyword evidence="3" id="KW-1185">Reference proteome</keyword>
<dbReference type="eggNOG" id="ENOG502ZA2M">
    <property type="taxonomic scope" value="Bacteria"/>
</dbReference>
<name>H1DCW1_9BACT</name>
<evidence type="ECO:0000256" key="1">
    <source>
        <dbReference type="SAM" id="SignalP"/>
    </source>
</evidence>
<gene>
    <name evidence="2" type="ORF">HMPREF9449_00168</name>
</gene>
<dbReference type="Pfam" id="PF15890">
    <property type="entry name" value="Peptidase_Mx1"/>
    <property type="match status" value="1"/>
</dbReference>
<dbReference type="AlphaFoldDB" id="H1DCW1"/>
<dbReference type="InterPro" id="IPR030890">
    <property type="entry name" value="LP_HExxH_w_TonB"/>
</dbReference>